<dbReference type="AlphaFoldDB" id="A0A5N5T866"/>
<dbReference type="GO" id="GO:0005634">
    <property type="term" value="C:nucleus"/>
    <property type="evidence" value="ECO:0007669"/>
    <property type="project" value="TreeGrafter"/>
</dbReference>
<evidence type="ECO:0000259" key="5">
    <source>
        <dbReference type="SMART" id="SM00382"/>
    </source>
</evidence>
<keyword evidence="3" id="KW-0067">ATP-binding</keyword>
<keyword evidence="2" id="KW-0547">Nucleotide-binding</keyword>
<protein>
    <submittedName>
        <fullName evidence="6">Nuclear valosin-containing protein-like</fullName>
    </submittedName>
</protein>
<dbReference type="GO" id="GO:0042254">
    <property type="term" value="P:ribosome biogenesis"/>
    <property type="evidence" value="ECO:0007669"/>
    <property type="project" value="TreeGrafter"/>
</dbReference>
<dbReference type="InterPro" id="IPR003593">
    <property type="entry name" value="AAA+_ATPase"/>
</dbReference>
<feature type="domain" description="AAA+ ATPase" evidence="5">
    <location>
        <begin position="196"/>
        <end position="369"/>
    </location>
</feature>
<sequence>MKEPYFLEASLPQYVKKYMQENKVIDIEDMTIYLMKTHKDFKFKKKRNFMKSVEKAYKWELYKMAQETPVKELNDYENFKIDNGDNEDIIEVSVKKDSSSKKENDFDINKWYKSPSAKSSEVSTENEEVQKPAKNKKRKREEDIDSLIINELKKSKGSVEKLTFKHDLSSFKGLKYLPVGIGRIAAFFVAKHRHILAKSFLLAGPLGSGKSMIIEYFASRFQIPVIRISTSSLNSGPVNNGKNVMKEAVSEALANEPCILHITNIDDISKKEYGTNRGIDRNINEQIVDAIQKLRNSDKKVLLVAEARNLEQIDSVLHSKFQKIINFPVLCQEAKLLIIKQLCEERGLDLQDINLDDIVSRTTSFVAGDLIKLIEHVADIIYEREVLSLSKEALDDPFGEHFTNEYASKLDVPTRKVTDKDFYTAFSMFKPTLKEKGFPTMSNTKWEDIGGLEDIKQEIREKVLGPIKYKDEYARFGIKKPVGILMYGPPGCGKTILTEAVANEAGVNLCSVRGPELLNMYQGESERGIREVFQRAASVAPCIIFFDEFDSLCQNRVGSMDNGSRYTIVNTLLAEMNGFGGRNDVYVMAATNKPEVVDPAMLRPGRIDTTLYIGLPDAKGRAAIMKTTARKEGAQLGSDVDLENIALSCENYSGADCTHLVELACRASFREAYPHGDVKIKVNDCSVYKKHFQIAINLVEPSVSSEDREWYLKMKNRIEDFRKGRKSSR</sequence>
<feature type="domain" description="AAA+ ATPase" evidence="5">
    <location>
        <begin position="480"/>
        <end position="617"/>
    </location>
</feature>
<keyword evidence="7" id="KW-1185">Reference proteome</keyword>
<dbReference type="GO" id="GO:1990275">
    <property type="term" value="F:preribosome binding"/>
    <property type="evidence" value="ECO:0007669"/>
    <property type="project" value="TreeGrafter"/>
</dbReference>
<dbReference type="PANTHER" id="PTHR23077:SF171">
    <property type="entry name" value="NUCLEAR VALOSIN-CONTAINING PROTEIN-LIKE"/>
    <property type="match status" value="1"/>
</dbReference>
<dbReference type="InterPro" id="IPR050168">
    <property type="entry name" value="AAA_ATPase_domain"/>
</dbReference>
<dbReference type="SUPFAM" id="SSF52540">
    <property type="entry name" value="P-loop containing nucleoside triphosphate hydrolases"/>
    <property type="match status" value="2"/>
</dbReference>
<accession>A0A5N5T866</accession>
<evidence type="ECO:0000256" key="4">
    <source>
        <dbReference type="SAM" id="MobiDB-lite"/>
    </source>
</evidence>
<dbReference type="InterPro" id="IPR031996">
    <property type="entry name" value="NVL2_nucleolin-bd"/>
</dbReference>
<gene>
    <name evidence="6" type="primary">NVL</name>
    <name evidence="6" type="ORF">Anas_13427</name>
</gene>
<feature type="region of interest" description="Disordered" evidence="4">
    <location>
        <begin position="117"/>
        <end position="140"/>
    </location>
</feature>
<dbReference type="InterPro" id="IPR003959">
    <property type="entry name" value="ATPase_AAA_core"/>
</dbReference>
<dbReference type="GO" id="GO:0016887">
    <property type="term" value="F:ATP hydrolysis activity"/>
    <property type="evidence" value="ECO:0007669"/>
    <property type="project" value="InterPro"/>
</dbReference>
<evidence type="ECO:0000256" key="1">
    <source>
        <dbReference type="ARBA" id="ARBA00022737"/>
    </source>
</evidence>
<keyword evidence="1" id="KW-0677">Repeat</keyword>
<dbReference type="InterPro" id="IPR027417">
    <property type="entry name" value="P-loop_NTPase"/>
</dbReference>
<evidence type="ECO:0000313" key="7">
    <source>
        <dbReference type="Proteomes" id="UP000326759"/>
    </source>
</evidence>
<dbReference type="EMBL" id="SEYY01011226">
    <property type="protein sequence ID" value="KAB7501255.1"/>
    <property type="molecule type" value="Genomic_DNA"/>
</dbReference>
<dbReference type="OrthoDB" id="27435at2759"/>
<dbReference type="Pfam" id="PF17862">
    <property type="entry name" value="AAA_lid_3"/>
    <property type="match status" value="1"/>
</dbReference>
<reference evidence="6 7" key="1">
    <citation type="journal article" date="2019" name="PLoS Biol.">
        <title>Sex chromosomes control vertical transmission of feminizing Wolbachia symbionts in an isopod.</title>
        <authorList>
            <person name="Becking T."/>
            <person name="Chebbi M.A."/>
            <person name="Giraud I."/>
            <person name="Moumen B."/>
            <person name="Laverre T."/>
            <person name="Caubet Y."/>
            <person name="Peccoud J."/>
            <person name="Gilbert C."/>
            <person name="Cordaux R."/>
        </authorList>
    </citation>
    <scope>NUCLEOTIDE SEQUENCE [LARGE SCALE GENOMIC DNA]</scope>
    <source>
        <strain evidence="6">ANa2</strain>
        <tissue evidence="6">Whole body excluding digestive tract and cuticle</tissue>
    </source>
</reference>
<evidence type="ECO:0000313" key="6">
    <source>
        <dbReference type="EMBL" id="KAB7501255.1"/>
    </source>
</evidence>
<dbReference type="Pfam" id="PF16725">
    <property type="entry name" value="Nucleolin_bd"/>
    <property type="match status" value="1"/>
</dbReference>
<dbReference type="PANTHER" id="PTHR23077">
    <property type="entry name" value="AAA-FAMILY ATPASE"/>
    <property type="match status" value="1"/>
</dbReference>
<dbReference type="GO" id="GO:0003723">
    <property type="term" value="F:RNA binding"/>
    <property type="evidence" value="ECO:0007669"/>
    <property type="project" value="TreeGrafter"/>
</dbReference>
<organism evidence="6 7">
    <name type="scientific">Armadillidium nasatum</name>
    <dbReference type="NCBI Taxonomy" id="96803"/>
    <lineage>
        <taxon>Eukaryota</taxon>
        <taxon>Metazoa</taxon>
        <taxon>Ecdysozoa</taxon>
        <taxon>Arthropoda</taxon>
        <taxon>Crustacea</taxon>
        <taxon>Multicrustacea</taxon>
        <taxon>Malacostraca</taxon>
        <taxon>Eumalacostraca</taxon>
        <taxon>Peracarida</taxon>
        <taxon>Isopoda</taxon>
        <taxon>Oniscidea</taxon>
        <taxon>Crinocheta</taxon>
        <taxon>Armadillidiidae</taxon>
        <taxon>Armadillidium</taxon>
    </lineage>
</organism>
<dbReference type="InterPro" id="IPR041569">
    <property type="entry name" value="AAA_lid_3"/>
</dbReference>
<dbReference type="SMART" id="SM00382">
    <property type="entry name" value="AAA"/>
    <property type="match status" value="2"/>
</dbReference>
<evidence type="ECO:0000256" key="3">
    <source>
        <dbReference type="ARBA" id="ARBA00022840"/>
    </source>
</evidence>
<dbReference type="InterPro" id="IPR038100">
    <property type="entry name" value="NLV2_N_sf"/>
</dbReference>
<dbReference type="Gene3D" id="1.10.8.60">
    <property type="match status" value="2"/>
</dbReference>
<dbReference type="GO" id="GO:0005524">
    <property type="term" value="F:ATP binding"/>
    <property type="evidence" value="ECO:0007669"/>
    <property type="project" value="UniProtKB-KW"/>
</dbReference>
<evidence type="ECO:0000256" key="2">
    <source>
        <dbReference type="ARBA" id="ARBA00022741"/>
    </source>
</evidence>
<dbReference type="Pfam" id="PF00004">
    <property type="entry name" value="AAA"/>
    <property type="match status" value="2"/>
</dbReference>
<dbReference type="Gene3D" id="1.10.10.2010">
    <property type="match status" value="1"/>
</dbReference>
<comment type="caution">
    <text evidence="6">The sequence shown here is derived from an EMBL/GenBank/DDBJ whole genome shotgun (WGS) entry which is preliminary data.</text>
</comment>
<dbReference type="Gene3D" id="3.40.50.300">
    <property type="entry name" value="P-loop containing nucleotide triphosphate hydrolases"/>
    <property type="match status" value="2"/>
</dbReference>
<name>A0A5N5T866_9CRUS</name>
<dbReference type="Proteomes" id="UP000326759">
    <property type="component" value="Unassembled WGS sequence"/>
</dbReference>
<proteinExistence type="predicted"/>
<dbReference type="FunFam" id="3.40.50.300:FF:000018">
    <property type="entry name" value="Cell division control 48"/>
    <property type="match status" value="1"/>
</dbReference>